<evidence type="ECO:0000256" key="1">
    <source>
        <dbReference type="SAM" id="MobiDB-lite"/>
    </source>
</evidence>
<feature type="region of interest" description="Disordered" evidence="1">
    <location>
        <begin position="496"/>
        <end position="530"/>
    </location>
</feature>
<feature type="compositionally biased region" description="Basic and acidic residues" evidence="1">
    <location>
        <begin position="160"/>
        <end position="176"/>
    </location>
</feature>
<feature type="region of interest" description="Disordered" evidence="1">
    <location>
        <begin position="359"/>
        <end position="482"/>
    </location>
</feature>
<protein>
    <submittedName>
        <fullName evidence="2">Uncharacterized protein</fullName>
    </submittedName>
</protein>
<feature type="compositionally biased region" description="Acidic residues" evidence="1">
    <location>
        <begin position="639"/>
        <end position="651"/>
    </location>
</feature>
<dbReference type="EMBL" id="KB908515">
    <property type="protein sequence ID" value="EOA89211.1"/>
    <property type="molecule type" value="Genomic_DNA"/>
</dbReference>
<dbReference type="RefSeq" id="XP_008022910.1">
    <property type="nucleotide sequence ID" value="XM_008024719.1"/>
</dbReference>
<feature type="compositionally biased region" description="Polar residues" evidence="1">
    <location>
        <begin position="148"/>
        <end position="159"/>
    </location>
</feature>
<feature type="compositionally biased region" description="Basic and acidic residues" evidence="1">
    <location>
        <begin position="85"/>
        <end position="101"/>
    </location>
</feature>
<feature type="region of interest" description="Disordered" evidence="1">
    <location>
        <begin position="624"/>
        <end position="651"/>
    </location>
</feature>
<feature type="region of interest" description="Disordered" evidence="1">
    <location>
        <begin position="561"/>
        <end position="581"/>
    </location>
</feature>
<feature type="compositionally biased region" description="Basic and acidic residues" evidence="1">
    <location>
        <begin position="521"/>
        <end position="530"/>
    </location>
</feature>
<feature type="compositionally biased region" description="Polar residues" evidence="1">
    <location>
        <begin position="19"/>
        <end position="30"/>
    </location>
</feature>
<feature type="region of interest" description="Disordered" evidence="1">
    <location>
        <begin position="123"/>
        <end position="185"/>
    </location>
</feature>
<keyword evidence="3" id="KW-1185">Reference proteome</keyword>
<reference evidence="2 3" key="1">
    <citation type="journal article" date="2012" name="PLoS Pathog.">
        <title>Diverse lifestyles and strategies of plant pathogenesis encoded in the genomes of eighteen Dothideomycetes fungi.</title>
        <authorList>
            <person name="Ohm R.A."/>
            <person name="Feau N."/>
            <person name="Henrissat B."/>
            <person name="Schoch C.L."/>
            <person name="Horwitz B.A."/>
            <person name="Barry K.W."/>
            <person name="Condon B.J."/>
            <person name="Copeland A.C."/>
            <person name="Dhillon B."/>
            <person name="Glaser F."/>
            <person name="Hesse C.N."/>
            <person name="Kosti I."/>
            <person name="LaButti K."/>
            <person name="Lindquist E.A."/>
            <person name="Lucas S."/>
            <person name="Salamov A.A."/>
            <person name="Bradshaw R.E."/>
            <person name="Ciuffetti L."/>
            <person name="Hamelin R.C."/>
            <person name="Kema G.H.J."/>
            <person name="Lawrence C."/>
            <person name="Scott J.A."/>
            <person name="Spatafora J.W."/>
            <person name="Turgeon B.G."/>
            <person name="de Wit P.J.G.M."/>
            <person name="Zhong S."/>
            <person name="Goodwin S.B."/>
            <person name="Grigoriev I.V."/>
        </authorList>
    </citation>
    <scope>NUCLEOTIDE SEQUENCE [LARGE SCALE GENOMIC DNA]</scope>
    <source>
        <strain evidence="3">28A</strain>
    </source>
</reference>
<dbReference type="GeneID" id="19404287"/>
<evidence type="ECO:0000313" key="3">
    <source>
        <dbReference type="Proteomes" id="UP000016935"/>
    </source>
</evidence>
<feature type="compositionally biased region" description="Acidic residues" evidence="1">
    <location>
        <begin position="397"/>
        <end position="411"/>
    </location>
</feature>
<feature type="region of interest" description="Disordered" evidence="1">
    <location>
        <begin position="1"/>
        <end position="103"/>
    </location>
</feature>
<name>R0IXB7_EXST2</name>
<reference evidence="2 3" key="2">
    <citation type="journal article" date="2013" name="PLoS Genet.">
        <title>Comparative genome structure, secondary metabolite, and effector coding capacity across Cochliobolus pathogens.</title>
        <authorList>
            <person name="Condon B.J."/>
            <person name="Leng Y."/>
            <person name="Wu D."/>
            <person name="Bushley K.E."/>
            <person name="Ohm R.A."/>
            <person name="Otillar R."/>
            <person name="Martin J."/>
            <person name="Schackwitz W."/>
            <person name="Grimwood J."/>
            <person name="MohdZainudin N."/>
            <person name="Xue C."/>
            <person name="Wang R."/>
            <person name="Manning V.A."/>
            <person name="Dhillon B."/>
            <person name="Tu Z.J."/>
            <person name="Steffenson B.J."/>
            <person name="Salamov A."/>
            <person name="Sun H."/>
            <person name="Lowry S."/>
            <person name="LaButti K."/>
            <person name="Han J."/>
            <person name="Copeland A."/>
            <person name="Lindquist E."/>
            <person name="Barry K."/>
            <person name="Schmutz J."/>
            <person name="Baker S.E."/>
            <person name="Ciuffetti L.M."/>
            <person name="Grigoriev I.V."/>
            <person name="Zhong S."/>
            <person name="Turgeon B.G."/>
        </authorList>
    </citation>
    <scope>NUCLEOTIDE SEQUENCE [LARGE SCALE GENOMIC DNA]</scope>
    <source>
        <strain evidence="3">28A</strain>
    </source>
</reference>
<gene>
    <name evidence="2" type="ORF">SETTUDRAFT_37735</name>
</gene>
<organism evidence="2 3">
    <name type="scientific">Exserohilum turcicum (strain 28A)</name>
    <name type="common">Northern leaf blight fungus</name>
    <name type="synonym">Setosphaeria turcica</name>
    <dbReference type="NCBI Taxonomy" id="671987"/>
    <lineage>
        <taxon>Eukaryota</taxon>
        <taxon>Fungi</taxon>
        <taxon>Dikarya</taxon>
        <taxon>Ascomycota</taxon>
        <taxon>Pezizomycotina</taxon>
        <taxon>Dothideomycetes</taxon>
        <taxon>Pleosporomycetidae</taxon>
        <taxon>Pleosporales</taxon>
        <taxon>Pleosporineae</taxon>
        <taxon>Pleosporaceae</taxon>
        <taxon>Exserohilum</taxon>
    </lineage>
</organism>
<proteinExistence type="predicted"/>
<evidence type="ECO:0000313" key="2">
    <source>
        <dbReference type="EMBL" id="EOA89211.1"/>
    </source>
</evidence>
<dbReference type="OrthoDB" id="3695719at2759"/>
<accession>R0IXB7</accession>
<dbReference type="AlphaFoldDB" id="R0IXB7"/>
<feature type="compositionally biased region" description="Polar residues" evidence="1">
    <location>
        <begin position="470"/>
        <end position="480"/>
    </location>
</feature>
<dbReference type="Proteomes" id="UP000016935">
    <property type="component" value="Unassembled WGS sequence"/>
</dbReference>
<sequence>MAASTSGSGLEKRSRKSHTTTNKHGTNSHEGTGKTPGARRSNKKSEREHGASSVEHSIGSCQADDEDELGSDHPARTEAQPNNLNDERRKRQHHRDHEENASRIYSWLQDATKSADAEHDLEGTSFNNVANPPEEIPEGVPVPPSYIQHETTNSTTPHDSSSHIEGDEKSTSDHARPQTTNVIAPAGPDALSALRDRIEPHLLSLLPGYRSLDLSTHSKPTEYARLRLLLGDYGIHDMAKWGNPVWAYLKPSSNSAIGPDMIMEVENIYGNLEKVVWEDDIETCRVNLLPVFKEASSQAQLYAIIKYYFLLAAEASYHGFEHHFIPIDQTFVHNLKAVCEEWGTRLSSPGESDICVYEDEVQSPQRRPKTPEHRGRPGYADRAGMARAVSRSSSNYEDYDDALASEEETEFDEPKSRRHQSVGAGSLARRATRASMTKSANAFDDDNDEVVSELSNTSKKAGRLMRRTVPSETNSSSFRGGSTIVLGSAQSEVLGVAARSSSGRPMHEDEASQTDTASNGSEKENNAPDESLHEVVCEHMHRSLLQDGFPDRPLNALSRRPLSTLADHPSDPSKQRKTAIRKIKKKVAEAQRQTNHSVAAITHLLHMLQDAVAENSRRMDYIRDMLNELAEQQQQSESSAEEPSEEDSEST</sequence>
<dbReference type="HOGENOM" id="CLU_421013_0_0_1"/>